<dbReference type="InterPro" id="IPR006027">
    <property type="entry name" value="NusB_RsmB_TIM44"/>
</dbReference>
<keyword evidence="9" id="KW-1185">Reference proteome</keyword>
<dbReference type="GO" id="GO:0005829">
    <property type="term" value="C:cytosol"/>
    <property type="evidence" value="ECO:0007669"/>
    <property type="project" value="TreeGrafter"/>
</dbReference>
<dbReference type="OrthoDB" id="9789556at2"/>
<comment type="function">
    <text evidence="6">Involved in transcription antitermination. Required for transcription of ribosomal RNA (rRNA) genes. Binds specifically to the boxA antiterminator sequence of the ribosomal RNA (rrn) operons.</text>
</comment>
<dbReference type="GO" id="GO:0031564">
    <property type="term" value="P:transcription antitermination"/>
    <property type="evidence" value="ECO:0007669"/>
    <property type="project" value="UniProtKB-KW"/>
</dbReference>
<dbReference type="Pfam" id="PF01029">
    <property type="entry name" value="NusB"/>
    <property type="match status" value="1"/>
</dbReference>
<comment type="similarity">
    <text evidence="1 6">Belongs to the NusB family.</text>
</comment>
<accession>A0A0W0TWA4</accession>
<dbReference type="AlphaFoldDB" id="A0A0W0TWA4"/>
<keyword evidence="2 6" id="KW-0889">Transcription antitermination</keyword>
<dbReference type="Gene3D" id="1.10.940.10">
    <property type="entry name" value="NusB-like"/>
    <property type="match status" value="1"/>
</dbReference>
<keyword evidence="3 6" id="KW-0694">RNA-binding</keyword>
<reference evidence="8 9" key="1">
    <citation type="submission" date="2015-11" db="EMBL/GenBank/DDBJ databases">
        <title>Genomic analysis of 38 Legionella species identifies large and diverse effector repertoires.</title>
        <authorList>
            <person name="Burstein D."/>
            <person name="Amaro F."/>
            <person name="Zusman T."/>
            <person name="Lifshitz Z."/>
            <person name="Cohen O."/>
            <person name="Gilbert J.A."/>
            <person name="Pupko T."/>
            <person name="Shuman H.A."/>
            <person name="Segal G."/>
        </authorList>
    </citation>
    <scope>NUCLEOTIDE SEQUENCE [LARGE SCALE GENOMIC DNA]</scope>
    <source>
        <strain evidence="8 9">SE-32A-C8</strain>
    </source>
</reference>
<sequence>MDKQSISGKRRARKLAVQALYQWSMSGHERSEIETQFRVANNMDKVDSEYFCRLLYGVPERITEIESAIAPFLDRPMTTLNPVELAVLRLGAYELLFCLEIPYRVVLDEAISLAREFGSQDGHRYVNGVLNGLARQVRAIEINSGNE</sequence>
<comment type="caution">
    <text evidence="8">The sequence shown here is derived from an EMBL/GenBank/DDBJ whole genome shotgun (WGS) entry which is preliminary data.</text>
</comment>
<dbReference type="PATRIC" id="fig|448.7.peg.100"/>
<dbReference type="GO" id="GO:0006353">
    <property type="term" value="P:DNA-templated transcription termination"/>
    <property type="evidence" value="ECO:0007669"/>
    <property type="project" value="UniProtKB-UniRule"/>
</dbReference>
<keyword evidence="5 6" id="KW-0804">Transcription</keyword>
<dbReference type="NCBIfam" id="TIGR01951">
    <property type="entry name" value="nusB"/>
    <property type="match status" value="1"/>
</dbReference>
<evidence type="ECO:0000313" key="8">
    <source>
        <dbReference type="EMBL" id="KTC99987.1"/>
    </source>
</evidence>
<proteinExistence type="inferred from homology"/>
<dbReference type="Proteomes" id="UP000054773">
    <property type="component" value="Unassembled WGS sequence"/>
</dbReference>
<evidence type="ECO:0000256" key="4">
    <source>
        <dbReference type="ARBA" id="ARBA00023015"/>
    </source>
</evidence>
<dbReference type="STRING" id="448.Lery_0097"/>
<evidence type="ECO:0000256" key="5">
    <source>
        <dbReference type="ARBA" id="ARBA00023163"/>
    </source>
</evidence>
<dbReference type="PANTHER" id="PTHR11078:SF3">
    <property type="entry name" value="ANTITERMINATION NUSB DOMAIN-CONTAINING PROTEIN"/>
    <property type="match status" value="1"/>
</dbReference>
<evidence type="ECO:0000256" key="1">
    <source>
        <dbReference type="ARBA" id="ARBA00005952"/>
    </source>
</evidence>
<organism evidence="8 9">
    <name type="scientific">Legionella erythra</name>
    <dbReference type="NCBI Taxonomy" id="448"/>
    <lineage>
        <taxon>Bacteria</taxon>
        <taxon>Pseudomonadati</taxon>
        <taxon>Pseudomonadota</taxon>
        <taxon>Gammaproteobacteria</taxon>
        <taxon>Legionellales</taxon>
        <taxon>Legionellaceae</taxon>
        <taxon>Legionella</taxon>
    </lineage>
</organism>
<evidence type="ECO:0000313" key="9">
    <source>
        <dbReference type="Proteomes" id="UP000054773"/>
    </source>
</evidence>
<evidence type="ECO:0000256" key="6">
    <source>
        <dbReference type="HAMAP-Rule" id="MF_00073"/>
    </source>
</evidence>
<dbReference type="HAMAP" id="MF_00073">
    <property type="entry name" value="NusB"/>
    <property type="match status" value="1"/>
</dbReference>
<dbReference type="InterPro" id="IPR011605">
    <property type="entry name" value="NusB_fam"/>
</dbReference>
<evidence type="ECO:0000256" key="3">
    <source>
        <dbReference type="ARBA" id="ARBA00022884"/>
    </source>
</evidence>
<dbReference type="GO" id="GO:0003723">
    <property type="term" value="F:RNA binding"/>
    <property type="evidence" value="ECO:0007669"/>
    <property type="project" value="UniProtKB-UniRule"/>
</dbReference>
<feature type="domain" description="NusB/RsmB/TIM44" evidence="7">
    <location>
        <begin position="10"/>
        <end position="135"/>
    </location>
</feature>
<dbReference type="PANTHER" id="PTHR11078">
    <property type="entry name" value="N UTILIZATION SUBSTANCE PROTEIN B-RELATED"/>
    <property type="match status" value="1"/>
</dbReference>
<evidence type="ECO:0000256" key="2">
    <source>
        <dbReference type="ARBA" id="ARBA00022814"/>
    </source>
</evidence>
<dbReference type="InterPro" id="IPR035926">
    <property type="entry name" value="NusB-like_sf"/>
</dbReference>
<name>A0A0W0TWA4_LEGER</name>
<gene>
    <name evidence="6 8" type="primary">nusB</name>
    <name evidence="8" type="ORF">Lery_0097</name>
</gene>
<dbReference type="RefSeq" id="WP_058525284.1">
    <property type="nucleotide sequence ID" value="NZ_CAAAHY010000004.1"/>
</dbReference>
<dbReference type="SUPFAM" id="SSF48013">
    <property type="entry name" value="NusB-like"/>
    <property type="match status" value="1"/>
</dbReference>
<keyword evidence="4 6" id="KW-0805">Transcription regulation</keyword>
<dbReference type="EMBL" id="LNYA01000001">
    <property type="protein sequence ID" value="KTC99987.1"/>
    <property type="molecule type" value="Genomic_DNA"/>
</dbReference>
<evidence type="ECO:0000259" key="7">
    <source>
        <dbReference type="Pfam" id="PF01029"/>
    </source>
</evidence>
<protein>
    <recommendedName>
        <fullName evidence="6">Transcription antitermination protein NusB</fullName>
    </recommendedName>
    <alternativeName>
        <fullName evidence="6">Antitermination factor NusB</fullName>
    </alternativeName>
</protein>